<gene>
    <name evidence="1" type="ORF">METZ01_LOCUS431550</name>
</gene>
<name>A0A382Y5W4_9ZZZZ</name>
<reference evidence="1" key="1">
    <citation type="submission" date="2018-05" db="EMBL/GenBank/DDBJ databases">
        <authorList>
            <person name="Lanie J.A."/>
            <person name="Ng W.-L."/>
            <person name="Kazmierczak K.M."/>
            <person name="Andrzejewski T.M."/>
            <person name="Davidsen T.M."/>
            <person name="Wayne K.J."/>
            <person name="Tettelin H."/>
            <person name="Glass J.I."/>
            <person name="Rusch D."/>
            <person name="Podicherti R."/>
            <person name="Tsui H.-C.T."/>
            <person name="Winkler M.E."/>
        </authorList>
    </citation>
    <scope>NUCLEOTIDE SEQUENCE</scope>
</reference>
<dbReference type="EMBL" id="UINC01173218">
    <property type="protein sequence ID" value="SVD78696.1"/>
    <property type="molecule type" value="Genomic_DNA"/>
</dbReference>
<feature type="non-terminal residue" evidence="1">
    <location>
        <position position="39"/>
    </location>
</feature>
<sequence length="39" mass="4427">LRPRRSHLHRHAAPLPHPETIYAPTLRHLASGLEGQRAL</sequence>
<proteinExistence type="predicted"/>
<evidence type="ECO:0000313" key="1">
    <source>
        <dbReference type="EMBL" id="SVD78696.1"/>
    </source>
</evidence>
<protein>
    <submittedName>
        <fullName evidence="1">Uncharacterized protein</fullName>
    </submittedName>
</protein>
<organism evidence="1">
    <name type="scientific">marine metagenome</name>
    <dbReference type="NCBI Taxonomy" id="408172"/>
    <lineage>
        <taxon>unclassified sequences</taxon>
        <taxon>metagenomes</taxon>
        <taxon>ecological metagenomes</taxon>
    </lineage>
</organism>
<dbReference type="AlphaFoldDB" id="A0A382Y5W4"/>
<feature type="non-terminal residue" evidence="1">
    <location>
        <position position="1"/>
    </location>
</feature>
<accession>A0A382Y5W4</accession>